<evidence type="ECO:0000313" key="1">
    <source>
        <dbReference type="EMBL" id="KPM06568.1"/>
    </source>
</evidence>
<dbReference type="VEuPathDB" id="VectorBase:SSCA005131"/>
<protein>
    <submittedName>
        <fullName evidence="1">Uncharacterized protein</fullName>
    </submittedName>
</protein>
<gene>
    <name evidence="1" type="ORF">QR98_0050450</name>
</gene>
<dbReference type="EMBL" id="JXLN01010950">
    <property type="protein sequence ID" value="KPM06568.1"/>
    <property type="molecule type" value="Genomic_DNA"/>
</dbReference>
<dbReference type="AlphaFoldDB" id="A0A132A6G8"/>
<sequence length="61" mass="6512">MAATVSPAAAASTASGFGVSSTIDPETIINIYRNYYDNFYPPSSPFNDSLMIDFNDLEAIG</sequence>
<dbReference type="Proteomes" id="UP000616769">
    <property type="component" value="Unassembled WGS sequence"/>
</dbReference>
<evidence type="ECO:0000313" key="2">
    <source>
        <dbReference type="Proteomes" id="UP000616769"/>
    </source>
</evidence>
<comment type="caution">
    <text evidence="1">The sequence shown here is derived from an EMBL/GenBank/DDBJ whole genome shotgun (WGS) entry which is preliminary data.</text>
</comment>
<name>A0A132A6G8_SARSC</name>
<accession>A0A132A6G8</accession>
<proteinExistence type="predicted"/>
<reference evidence="1 2" key="1">
    <citation type="journal article" date="2015" name="Parasit. Vectors">
        <title>Draft genome of the scabies mite.</title>
        <authorList>
            <person name="Rider S.D.Jr."/>
            <person name="Morgan M.S."/>
            <person name="Arlian L.G."/>
        </authorList>
    </citation>
    <scope>NUCLEOTIDE SEQUENCE [LARGE SCALE GENOMIC DNA]</scope>
    <source>
        <strain evidence="1">Arlian Lab</strain>
    </source>
</reference>
<organism evidence="1 2">
    <name type="scientific">Sarcoptes scabiei</name>
    <name type="common">Itch mite</name>
    <name type="synonym">Acarus scabiei</name>
    <dbReference type="NCBI Taxonomy" id="52283"/>
    <lineage>
        <taxon>Eukaryota</taxon>
        <taxon>Metazoa</taxon>
        <taxon>Ecdysozoa</taxon>
        <taxon>Arthropoda</taxon>
        <taxon>Chelicerata</taxon>
        <taxon>Arachnida</taxon>
        <taxon>Acari</taxon>
        <taxon>Acariformes</taxon>
        <taxon>Sarcoptiformes</taxon>
        <taxon>Astigmata</taxon>
        <taxon>Psoroptidia</taxon>
        <taxon>Sarcoptoidea</taxon>
        <taxon>Sarcoptidae</taxon>
        <taxon>Sarcoptinae</taxon>
        <taxon>Sarcoptes</taxon>
    </lineage>
</organism>